<dbReference type="EMBL" id="JAACAK010000130">
    <property type="protein sequence ID" value="NIR76517.1"/>
    <property type="molecule type" value="Genomic_DNA"/>
</dbReference>
<evidence type="ECO:0000313" key="1">
    <source>
        <dbReference type="EMBL" id="NIR76517.1"/>
    </source>
</evidence>
<dbReference type="AlphaFoldDB" id="A0AAE5CC05"/>
<comment type="caution">
    <text evidence="1">The sequence shown here is derived from an EMBL/GenBank/DDBJ whole genome shotgun (WGS) entry which is preliminary data.</text>
</comment>
<gene>
    <name evidence="1" type="ORF">GWO12_15665</name>
</gene>
<accession>A0AAE5CC05</accession>
<sequence>MSKKTFRLIGRGTILTRQAEEPGARSTELPELCPAAKCGRCGYEFLPYTISAVCPRCLEPFTRDQCYGGCFSCPLLPHPASGD</sequence>
<organism evidence="1 2">
    <name type="scientific">Candidatus Kutchimonas denitrificans</name>
    <dbReference type="NCBI Taxonomy" id="3056748"/>
    <lineage>
        <taxon>Bacteria</taxon>
        <taxon>Pseudomonadati</taxon>
        <taxon>Gemmatimonadota</taxon>
        <taxon>Gemmatimonadia</taxon>
        <taxon>Candidatus Palauibacterales</taxon>
        <taxon>Candidatus Palauibacteraceae</taxon>
        <taxon>Candidatus Kutchimonas</taxon>
    </lineage>
</organism>
<evidence type="ECO:0000313" key="2">
    <source>
        <dbReference type="Proteomes" id="UP000702544"/>
    </source>
</evidence>
<dbReference type="Proteomes" id="UP000702544">
    <property type="component" value="Unassembled WGS sequence"/>
</dbReference>
<protein>
    <submittedName>
        <fullName evidence="1">Uncharacterized protein</fullName>
    </submittedName>
</protein>
<name>A0AAE5CC05_9BACT</name>
<proteinExistence type="predicted"/>
<reference evidence="1 2" key="1">
    <citation type="submission" date="2020-01" db="EMBL/GenBank/DDBJ databases">
        <title>Genomes assembled from Gulf of Kutch pelagic sediment metagenomes.</title>
        <authorList>
            <person name="Chandrashekar M."/>
            <person name="Mahajan M.S."/>
            <person name="Dave K.J."/>
            <person name="Vatsa P."/>
            <person name="Nathani N.M."/>
        </authorList>
    </citation>
    <scope>NUCLEOTIDE SEQUENCE [LARGE SCALE GENOMIC DNA]</scope>
    <source>
        <strain evidence="1">KS3-K002</strain>
    </source>
</reference>